<dbReference type="Gene3D" id="3.60.15.10">
    <property type="entry name" value="Ribonuclease Z/Hydroxyacylglutathione hydrolase-like"/>
    <property type="match status" value="1"/>
</dbReference>
<evidence type="ECO:0000313" key="2">
    <source>
        <dbReference type="EMBL" id="GAG97282.1"/>
    </source>
</evidence>
<gene>
    <name evidence="2" type="ORF">S01H4_45201</name>
</gene>
<dbReference type="Pfam" id="PF17770">
    <property type="entry name" value="RNase_J_C"/>
    <property type="match status" value="1"/>
</dbReference>
<feature type="domain" description="Ribonuclease J C-terminal" evidence="1">
    <location>
        <begin position="42"/>
        <end position="142"/>
    </location>
</feature>
<dbReference type="EMBL" id="BART01025145">
    <property type="protein sequence ID" value="GAG97282.1"/>
    <property type="molecule type" value="Genomic_DNA"/>
</dbReference>
<organism evidence="2">
    <name type="scientific">marine sediment metagenome</name>
    <dbReference type="NCBI Taxonomy" id="412755"/>
    <lineage>
        <taxon>unclassified sequences</taxon>
        <taxon>metagenomes</taxon>
        <taxon>ecological metagenomes</taxon>
    </lineage>
</organism>
<dbReference type="PANTHER" id="PTHR43694:SF1">
    <property type="entry name" value="RIBONUCLEASE J"/>
    <property type="match status" value="1"/>
</dbReference>
<dbReference type="AlphaFoldDB" id="X1CWE0"/>
<dbReference type="Gene3D" id="3.10.20.580">
    <property type="match status" value="1"/>
</dbReference>
<evidence type="ECO:0000259" key="1">
    <source>
        <dbReference type="Pfam" id="PF17770"/>
    </source>
</evidence>
<dbReference type="InterPro" id="IPR036866">
    <property type="entry name" value="RibonucZ/Hydroxyglut_hydro"/>
</dbReference>
<proteinExistence type="predicted"/>
<reference evidence="2" key="1">
    <citation type="journal article" date="2014" name="Front. Microbiol.">
        <title>High frequency of phylogenetically diverse reductive dehalogenase-homologous genes in deep subseafloor sedimentary metagenomes.</title>
        <authorList>
            <person name="Kawai M."/>
            <person name="Futagami T."/>
            <person name="Toyoda A."/>
            <person name="Takaki Y."/>
            <person name="Nishi S."/>
            <person name="Hori S."/>
            <person name="Arai W."/>
            <person name="Tsubouchi T."/>
            <person name="Morono Y."/>
            <person name="Uchiyama I."/>
            <person name="Ito T."/>
            <person name="Fujiyama A."/>
            <person name="Inagaki F."/>
            <person name="Takami H."/>
        </authorList>
    </citation>
    <scope>NUCLEOTIDE SEQUENCE</scope>
    <source>
        <strain evidence="2">Expedition CK06-06</strain>
    </source>
</reference>
<comment type="caution">
    <text evidence="2">The sequence shown here is derived from an EMBL/GenBank/DDBJ whole genome shotgun (WGS) entry which is preliminary data.</text>
</comment>
<accession>X1CWE0</accession>
<sequence>IFVLEDGDVIELTPEVAKVTGKVASGNVYVDGLSVGDIGSVVLRNRRMLSRDGMVVVIIAVNRQTGKLVGRPDIISRGFVDTREAKDMIEESRNLVARVLDHGGSRPADWGFINTKVRDTLNKFYYKQTRRRPMVLPFMVKV</sequence>
<dbReference type="InterPro" id="IPR041636">
    <property type="entry name" value="RNase_J_C"/>
</dbReference>
<name>X1CWE0_9ZZZZ</name>
<dbReference type="PANTHER" id="PTHR43694">
    <property type="entry name" value="RIBONUCLEASE J"/>
    <property type="match status" value="1"/>
</dbReference>
<protein>
    <recommendedName>
        <fullName evidence="1">Ribonuclease J C-terminal domain-containing protein</fullName>
    </recommendedName>
</protein>
<feature type="non-terminal residue" evidence="2">
    <location>
        <position position="1"/>
    </location>
</feature>